<accession>A0AA36GGT6</accession>
<evidence type="ECO:0000256" key="6">
    <source>
        <dbReference type="PIRSR" id="PIRSR602401-1"/>
    </source>
</evidence>
<dbReference type="PRINTS" id="PR00385">
    <property type="entry name" value="P450"/>
</dbReference>
<evidence type="ECO:0008006" key="10">
    <source>
        <dbReference type="Google" id="ProtNLM"/>
    </source>
</evidence>
<reference evidence="8" key="1">
    <citation type="submission" date="2023-06" db="EMBL/GenBank/DDBJ databases">
        <authorList>
            <person name="Delattre M."/>
        </authorList>
    </citation>
    <scope>NUCLEOTIDE SEQUENCE</scope>
    <source>
        <strain evidence="8">AF72</strain>
    </source>
</reference>
<dbReference type="PANTHER" id="PTHR24291:SF130">
    <property type="entry name" value="CYTOCHROME P450 FAMILY"/>
    <property type="match status" value="1"/>
</dbReference>
<dbReference type="InterPro" id="IPR050196">
    <property type="entry name" value="Cytochrome_P450_Monoox"/>
</dbReference>
<dbReference type="InterPro" id="IPR002401">
    <property type="entry name" value="Cyt_P450_E_grp-I"/>
</dbReference>
<dbReference type="Gene3D" id="1.10.630.10">
    <property type="entry name" value="Cytochrome P450"/>
    <property type="match status" value="1"/>
</dbReference>
<sequence length="499" mass="56877">MPSVIGIVVAAICAYYGYRIYKFFAHIKRMREMGALLPGSDEENPIFGTATIWAQMDTAGILDWQFQQADKLRADGHNVLRANFAHEVFVIPLDGEAIKPILESKEEIVKGLGYDDIREYLNNGLLVSDGKKWHTRRRLITPTFHFRHLESYVQSFNHHAKVFTEVISEFHGAEFDALPYIKRCALDIICDAAMGTTVNAQHNTKHPFVTALRDLLYVNTNRSLKAQLWFYPYYRFSGMEKLFKDALKTLHGFSRQVIAERKEKRALGQKTSGNQTSFLDLLLESYDAGDIDDQGVCEEVDTFMFEGHDTTSAGVAWGIWALAHHPEVQDKLYQEICDIVGGDDEPVTSEHLKNMPYLEQVLKETFRLFPPVPAVNRRLQADFQSGPYVFPKGAIVSIVPIILSRNKKVWGPDSLRFDPERFSEERGLKYGPFDYIPFSAGPRNCIGQKFALLETKVMFCWLVRTFLFSSSRRFEENRTGTEAVLVPTIGIPISAVRRI</sequence>
<keyword evidence="5 7" id="KW-0503">Monooxygenase</keyword>
<evidence type="ECO:0000256" key="1">
    <source>
        <dbReference type="ARBA" id="ARBA00001971"/>
    </source>
</evidence>
<evidence type="ECO:0000256" key="2">
    <source>
        <dbReference type="ARBA" id="ARBA00010617"/>
    </source>
</evidence>
<dbReference type="InterPro" id="IPR017972">
    <property type="entry name" value="Cyt_P450_CS"/>
</dbReference>
<evidence type="ECO:0000256" key="5">
    <source>
        <dbReference type="ARBA" id="ARBA00023033"/>
    </source>
</evidence>
<keyword evidence="4 6" id="KW-0408">Iron</keyword>
<dbReference type="AlphaFoldDB" id="A0AA36GGT6"/>
<dbReference type="GO" id="GO:0005506">
    <property type="term" value="F:iron ion binding"/>
    <property type="evidence" value="ECO:0007669"/>
    <property type="project" value="InterPro"/>
</dbReference>
<keyword evidence="7" id="KW-0560">Oxidoreductase</keyword>
<dbReference type="Pfam" id="PF00067">
    <property type="entry name" value="p450"/>
    <property type="match status" value="1"/>
</dbReference>
<comment type="cofactor">
    <cofactor evidence="1 6">
        <name>heme</name>
        <dbReference type="ChEBI" id="CHEBI:30413"/>
    </cofactor>
</comment>
<dbReference type="SUPFAM" id="SSF48264">
    <property type="entry name" value="Cytochrome P450"/>
    <property type="match status" value="1"/>
</dbReference>
<dbReference type="InterPro" id="IPR036396">
    <property type="entry name" value="Cyt_P450_sf"/>
</dbReference>
<gene>
    <name evidence="8" type="ORF">MSPICULIGERA_LOCUS25660</name>
</gene>
<protein>
    <recommendedName>
        <fullName evidence="10">Cytochrome P450</fullName>
    </recommendedName>
</protein>
<keyword evidence="9" id="KW-1185">Reference proteome</keyword>
<dbReference type="InterPro" id="IPR001128">
    <property type="entry name" value="Cyt_P450"/>
</dbReference>
<feature type="binding site" description="axial binding residue" evidence="6">
    <location>
        <position position="445"/>
    </location>
    <ligand>
        <name>heme</name>
        <dbReference type="ChEBI" id="CHEBI:30413"/>
    </ligand>
    <ligandPart>
        <name>Fe</name>
        <dbReference type="ChEBI" id="CHEBI:18248"/>
    </ligandPart>
</feature>
<dbReference type="PRINTS" id="PR00463">
    <property type="entry name" value="EP450I"/>
</dbReference>
<evidence type="ECO:0000313" key="9">
    <source>
        <dbReference type="Proteomes" id="UP001177023"/>
    </source>
</evidence>
<keyword evidence="6 7" id="KW-0479">Metal-binding</keyword>
<feature type="non-terminal residue" evidence="8">
    <location>
        <position position="499"/>
    </location>
</feature>
<comment type="caution">
    <text evidence="8">The sequence shown here is derived from an EMBL/GenBank/DDBJ whole genome shotgun (WGS) entry which is preliminary data.</text>
</comment>
<dbReference type="GO" id="GO:0004497">
    <property type="term" value="F:monooxygenase activity"/>
    <property type="evidence" value="ECO:0007669"/>
    <property type="project" value="UniProtKB-KW"/>
</dbReference>
<dbReference type="EMBL" id="CATQJA010002710">
    <property type="protein sequence ID" value="CAJ0587705.1"/>
    <property type="molecule type" value="Genomic_DNA"/>
</dbReference>
<keyword evidence="3 6" id="KW-0349">Heme</keyword>
<evidence type="ECO:0000256" key="3">
    <source>
        <dbReference type="ARBA" id="ARBA00022617"/>
    </source>
</evidence>
<name>A0AA36GGT6_9BILA</name>
<evidence type="ECO:0000256" key="7">
    <source>
        <dbReference type="RuleBase" id="RU000461"/>
    </source>
</evidence>
<dbReference type="Proteomes" id="UP001177023">
    <property type="component" value="Unassembled WGS sequence"/>
</dbReference>
<dbReference type="GO" id="GO:0020037">
    <property type="term" value="F:heme binding"/>
    <property type="evidence" value="ECO:0007669"/>
    <property type="project" value="InterPro"/>
</dbReference>
<proteinExistence type="inferred from homology"/>
<organism evidence="8 9">
    <name type="scientific">Mesorhabditis spiculigera</name>
    <dbReference type="NCBI Taxonomy" id="96644"/>
    <lineage>
        <taxon>Eukaryota</taxon>
        <taxon>Metazoa</taxon>
        <taxon>Ecdysozoa</taxon>
        <taxon>Nematoda</taxon>
        <taxon>Chromadorea</taxon>
        <taxon>Rhabditida</taxon>
        <taxon>Rhabditina</taxon>
        <taxon>Rhabditomorpha</taxon>
        <taxon>Rhabditoidea</taxon>
        <taxon>Rhabditidae</taxon>
        <taxon>Mesorhabditinae</taxon>
        <taxon>Mesorhabditis</taxon>
    </lineage>
</organism>
<evidence type="ECO:0000313" key="8">
    <source>
        <dbReference type="EMBL" id="CAJ0587705.1"/>
    </source>
</evidence>
<dbReference type="CDD" id="cd20628">
    <property type="entry name" value="CYP4"/>
    <property type="match status" value="1"/>
</dbReference>
<dbReference type="PANTHER" id="PTHR24291">
    <property type="entry name" value="CYTOCHROME P450 FAMILY 4"/>
    <property type="match status" value="1"/>
</dbReference>
<comment type="similarity">
    <text evidence="2 7">Belongs to the cytochrome P450 family.</text>
</comment>
<dbReference type="GO" id="GO:0016705">
    <property type="term" value="F:oxidoreductase activity, acting on paired donors, with incorporation or reduction of molecular oxygen"/>
    <property type="evidence" value="ECO:0007669"/>
    <property type="project" value="InterPro"/>
</dbReference>
<dbReference type="PROSITE" id="PS00086">
    <property type="entry name" value="CYTOCHROME_P450"/>
    <property type="match status" value="1"/>
</dbReference>
<evidence type="ECO:0000256" key="4">
    <source>
        <dbReference type="ARBA" id="ARBA00023004"/>
    </source>
</evidence>